<dbReference type="GO" id="GO:0003677">
    <property type="term" value="F:DNA binding"/>
    <property type="evidence" value="ECO:0007669"/>
    <property type="project" value="InterPro"/>
</dbReference>
<dbReference type="STRING" id="1365484.W6QNF9"/>
<accession>W6QNF9</accession>
<evidence type="ECO:0000259" key="2">
    <source>
        <dbReference type="Pfam" id="PF05225"/>
    </source>
</evidence>
<evidence type="ECO:0000313" key="4">
    <source>
        <dbReference type="Proteomes" id="UP000030686"/>
    </source>
</evidence>
<dbReference type="SUPFAM" id="SSF46689">
    <property type="entry name" value="Homeodomain-like"/>
    <property type="match status" value="1"/>
</dbReference>
<keyword evidence="1" id="KW-0812">Transmembrane</keyword>
<keyword evidence="1" id="KW-1133">Transmembrane helix</keyword>
<feature type="transmembrane region" description="Helical" evidence="1">
    <location>
        <begin position="75"/>
        <end position="96"/>
    </location>
</feature>
<dbReference type="EMBL" id="HG792026">
    <property type="protein sequence ID" value="CDM38448.1"/>
    <property type="molecule type" value="Genomic_DNA"/>
</dbReference>
<evidence type="ECO:0000313" key="3">
    <source>
        <dbReference type="EMBL" id="CDM38448.1"/>
    </source>
</evidence>
<dbReference type="InterPro" id="IPR009057">
    <property type="entry name" value="Homeodomain-like_sf"/>
</dbReference>
<sequence length="111" mass="12795">MPPIRSQSPANVTEQEGRILLAIQALKKQEFSSLREVARCFNIPRSTLQNRLRGLQTARFLAPARINRQRVKKNLFKNVFSLWIYTGFAVGLTATAKAITRNEYYPRRAFL</sequence>
<protein>
    <submittedName>
        <fullName evidence="3">Probable transposable element</fullName>
    </submittedName>
</protein>
<organism evidence="3 4">
    <name type="scientific">Penicillium roqueforti (strain FM164)</name>
    <dbReference type="NCBI Taxonomy" id="1365484"/>
    <lineage>
        <taxon>Eukaryota</taxon>
        <taxon>Fungi</taxon>
        <taxon>Dikarya</taxon>
        <taxon>Ascomycota</taxon>
        <taxon>Pezizomycotina</taxon>
        <taxon>Eurotiomycetes</taxon>
        <taxon>Eurotiomycetidae</taxon>
        <taxon>Eurotiales</taxon>
        <taxon>Aspergillaceae</taxon>
        <taxon>Penicillium</taxon>
    </lineage>
</organism>
<dbReference type="InterPro" id="IPR007889">
    <property type="entry name" value="HTH_Psq"/>
</dbReference>
<name>W6QNF9_PENRF</name>
<dbReference type="OrthoDB" id="4207519at2759"/>
<dbReference type="Gene3D" id="1.10.10.60">
    <property type="entry name" value="Homeodomain-like"/>
    <property type="match status" value="1"/>
</dbReference>
<proteinExistence type="predicted"/>
<dbReference type="AlphaFoldDB" id="W6QNF9"/>
<dbReference type="Pfam" id="PF05225">
    <property type="entry name" value="HTH_psq"/>
    <property type="match status" value="1"/>
</dbReference>
<feature type="domain" description="HTH psq-type" evidence="2">
    <location>
        <begin position="17"/>
        <end position="54"/>
    </location>
</feature>
<keyword evidence="1" id="KW-0472">Membrane</keyword>
<gene>
    <name evidence="3" type="ORF">PROQFM164_S12g000057</name>
</gene>
<dbReference type="Proteomes" id="UP000030686">
    <property type="component" value="Unassembled WGS sequence"/>
</dbReference>
<evidence type="ECO:0000256" key="1">
    <source>
        <dbReference type="SAM" id="Phobius"/>
    </source>
</evidence>
<keyword evidence="4" id="KW-1185">Reference proteome</keyword>
<reference evidence="3" key="1">
    <citation type="journal article" date="2014" name="Nat. Commun.">
        <title>Multiple recent horizontal transfers of a large genomic region in cheese making fungi.</title>
        <authorList>
            <person name="Cheeseman K."/>
            <person name="Ropars J."/>
            <person name="Renault P."/>
            <person name="Dupont J."/>
            <person name="Gouzy J."/>
            <person name="Branca A."/>
            <person name="Abraham A.L."/>
            <person name="Ceppi M."/>
            <person name="Conseiller E."/>
            <person name="Debuchy R."/>
            <person name="Malagnac F."/>
            <person name="Goarin A."/>
            <person name="Silar P."/>
            <person name="Lacoste S."/>
            <person name="Sallet E."/>
            <person name="Bensimon A."/>
            <person name="Giraud T."/>
            <person name="Brygoo Y."/>
        </authorList>
    </citation>
    <scope>NUCLEOTIDE SEQUENCE [LARGE SCALE GENOMIC DNA]</scope>
    <source>
        <strain evidence="3">FM164</strain>
    </source>
</reference>